<dbReference type="Pfam" id="PF03073">
    <property type="entry name" value="TspO_MBR"/>
    <property type="match status" value="1"/>
</dbReference>
<protein>
    <recommendedName>
        <fullName evidence="8">Peripheral-type benzodiazepine receptor</fullName>
    </recommendedName>
</protein>
<organism evidence="6 7">
    <name type="scientific">Glossina austeni</name>
    <name type="common">Savannah tsetse fly</name>
    <dbReference type="NCBI Taxonomy" id="7395"/>
    <lineage>
        <taxon>Eukaryota</taxon>
        <taxon>Metazoa</taxon>
        <taxon>Ecdysozoa</taxon>
        <taxon>Arthropoda</taxon>
        <taxon>Hexapoda</taxon>
        <taxon>Insecta</taxon>
        <taxon>Pterygota</taxon>
        <taxon>Neoptera</taxon>
        <taxon>Endopterygota</taxon>
        <taxon>Diptera</taxon>
        <taxon>Brachycera</taxon>
        <taxon>Muscomorpha</taxon>
        <taxon>Hippoboscoidea</taxon>
        <taxon>Glossinidae</taxon>
        <taxon>Glossina</taxon>
    </lineage>
</organism>
<evidence type="ECO:0000256" key="5">
    <source>
        <dbReference type="ARBA" id="ARBA00023136"/>
    </source>
</evidence>
<evidence type="ECO:0000256" key="2">
    <source>
        <dbReference type="ARBA" id="ARBA00007524"/>
    </source>
</evidence>
<dbReference type="GO" id="GO:0033013">
    <property type="term" value="P:tetrapyrrole metabolic process"/>
    <property type="evidence" value="ECO:0007669"/>
    <property type="project" value="UniProtKB-ARBA"/>
</dbReference>
<accession>A0A1A9UHR2</accession>
<name>A0A1A9UHR2_GLOAU</name>
<dbReference type="VEuPathDB" id="VectorBase:GAUT005277"/>
<sequence>MSDFWKIAGAIVLPNVGGFMNGHVTRKNLNPWYKGLKFPSYRPPNWIFPPMWSSLYSDMGYASYLVWRDGGGFSGDAQLPLIAYGAQLALNWAWIPIFVRSTQY</sequence>
<evidence type="ECO:0000256" key="4">
    <source>
        <dbReference type="ARBA" id="ARBA00022989"/>
    </source>
</evidence>
<dbReference type="FunFam" id="1.20.1260.100:FF:000001">
    <property type="entry name" value="translocator protein 2"/>
    <property type="match status" value="1"/>
</dbReference>
<comment type="similarity">
    <text evidence="2">Belongs to the TspO/BZRP family.</text>
</comment>
<proteinExistence type="inferred from homology"/>
<keyword evidence="4" id="KW-1133">Transmembrane helix</keyword>
<reference evidence="6" key="1">
    <citation type="submission" date="2020-05" db="UniProtKB">
        <authorList>
            <consortium name="EnsemblMetazoa"/>
        </authorList>
    </citation>
    <scope>IDENTIFICATION</scope>
    <source>
        <strain evidence="6">TTRI</strain>
    </source>
</reference>
<evidence type="ECO:0008006" key="8">
    <source>
        <dbReference type="Google" id="ProtNLM"/>
    </source>
</evidence>
<dbReference type="PANTHER" id="PTHR10057">
    <property type="entry name" value="PERIPHERAL-TYPE BENZODIAZEPINE RECEPTOR"/>
    <property type="match status" value="1"/>
</dbReference>
<dbReference type="Proteomes" id="UP000078200">
    <property type="component" value="Unassembled WGS sequence"/>
</dbReference>
<dbReference type="GO" id="GO:0005741">
    <property type="term" value="C:mitochondrial outer membrane"/>
    <property type="evidence" value="ECO:0007669"/>
    <property type="project" value="TreeGrafter"/>
</dbReference>
<keyword evidence="5" id="KW-0472">Membrane</keyword>
<keyword evidence="7" id="KW-1185">Reference proteome</keyword>
<dbReference type="AlphaFoldDB" id="A0A1A9UHR2"/>
<dbReference type="PANTHER" id="PTHR10057:SF0">
    <property type="entry name" value="TRANSLOCATOR PROTEIN"/>
    <property type="match status" value="1"/>
</dbReference>
<keyword evidence="3" id="KW-0812">Transmembrane</keyword>
<dbReference type="STRING" id="7395.A0A1A9UHR2"/>
<dbReference type="InterPro" id="IPR038330">
    <property type="entry name" value="TspO/MBR-related_sf"/>
</dbReference>
<dbReference type="InterPro" id="IPR004307">
    <property type="entry name" value="TspO_MBR"/>
</dbReference>
<dbReference type="CDD" id="cd15904">
    <property type="entry name" value="TSPO_MBR"/>
    <property type="match status" value="1"/>
</dbReference>
<evidence type="ECO:0000313" key="7">
    <source>
        <dbReference type="Proteomes" id="UP000078200"/>
    </source>
</evidence>
<dbReference type="EnsemblMetazoa" id="GAUT005277-RA">
    <property type="protein sequence ID" value="GAUT005277-PA"/>
    <property type="gene ID" value="GAUT005277"/>
</dbReference>
<evidence type="ECO:0000256" key="3">
    <source>
        <dbReference type="ARBA" id="ARBA00022692"/>
    </source>
</evidence>
<comment type="subcellular location">
    <subcellularLocation>
        <location evidence="1">Membrane</location>
        <topology evidence="1">Multi-pass membrane protein</topology>
    </subcellularLocation>
</comment>
<evidence type="ECO:0000313" key="6">
    <source>
        <dbReference type="EnsemblMetazoa" id="GAUT005277-PA"/>
    </source>
</evidence>
<evidence type="ECO:0000256" key="1">
    <source>
        <dbReference type="ARBA" id="ARBA00004141"/>
    </source>
</evidence>
<dbReference type="Gene3D" id="1.20.1260.100">
    <property type="entry name" value="TspO/MBR protein"/>
    <property type="match status" value="1"/>
</dbReference>